<dbReference type="Proteomes" id="UP000661077">
    <property type="component" value="Unassembled WGS sequence"/>
</dbReference>
<dbReference type="Gene3D" id="3.30.200.20">
    <property type="entry name" value="Phosphorylase Kinase, domain 1"/>
    <property type="match status" value="1"/>
</dbReference>
<evidence type="ECO:0000256" key="2">
    <source>
        <dbReference type="ARBA" id="ARBA00022741"/>
    </source>
</evidence>
<dbReference type="Gene3D" id="3.40.50.2300">
    <property type="match status" value="1"/>
</dbReference>
<dbReference type="GO" id="GO:0016301">
    <property type="term" value="F:kinase activity"/>
    <property type="evidence" value="ECO:0007669"/>
    <property type="project" value="UniProtKB-KW"/>
</dbReference>
<comment type="caution">
    <text evidence="6">The sequence shown here is derived from an EMBL/GenBank/DDBJ whole genome shotgun (WGS) entry which is preliminary data.</text>
</comment>
<evidence type="ECO:0000313" key="6">
    <source>
        <dbReference type="EMBL" id="MBM0107001.1"/>
    </source>
</evidence>
<dbReference type="CDD" id="cd14014">
    <property type="entry name" value="STKc_PknB_like"/>
    <property type="match status" value="1"/>
</dbReference>
<reference evidence="6 7" key="1">
    <citation type="journal article" date="2021" name="Int. J. Syst. Evol. Microbiol.">
        <title>Steroidobacter gossypii sp. nov., isolated from soil of cotton cropping field.</title>
        <authorList>
            <person name="Huang R."/>
            <person name="Yang S."/>
            <person name="Zhen C."/>
            <person name="Liu W."/>
        </authorList>
    </citation>
    <scope>NUCLEOTIDE SEQUENCE [LARGE SCALE GENOMIC DNA]</scope>
    <source>
        <strain evidence="6 7">S1-65</strain>
    </source>
</reference>
<keyword evidence="2" id="KW-0547">Nucleotide-binding</keyword>
<evidence type="ECO:0000313" key="7">
    <source>
        <dbReference type="Proteomes" id="UP000661077"/>
    </source>
</evidence>
<dbReference type="SMART" id="SM00220">
    <property type="entry name" value="S_TKc"/>
    <property type="match status" value="1"/>
</dbReference>
<evidence type="ECO:0000256" key="4">
    <source>
        <dbReference type="ARBA" id="ARBA00022840"/>
    </source>
</evidence>
<dbReference type="InterPro" id="IPR000719">
    <property type="entry name" value="Prot_kinase_dom"/>
</dbReference>
<feature type="domain" description="Protein kinase" evidence="5">
    <location>
        <begin position="171"/>
        <end position="427"/>
    </location>
</feature>
<sequence>MALPAGPATRPLAAASASLPPRVLIVTDHTELARALEHHISIVWSDAECRIHAPLISGRLHSAFTAAGYDAVLLDGRSERGRGEEWLENFLYRPGFPPVVYLAPGDDPGLAARVVERGAIDCLVRERIDHRRLANAMRDAVQRRRQELALWRTSSQAEQLSRFGPVKILGHRFVRELAIGGTSMVYLAESERAAEMVVLKVLRDAPETGDRHTQFSRFLQEYELISKIRHPNVVRIFDLGIADDHAYIAMEYFQRGDLRGRIARGVEPPLALQYLAQMAAALQVVHQVGVLHRDLKPGNIMERSDGSLALIDFGLAKHNEVQVEITGTGEIFGTPYYMSPEQGHGKVLDERSDLYSLGVIFHEMLTGKKPFLAPTPMGVIYLHGNAPRPALPAPLKMYQTLLDKLIAIEPADRFASARELLAEVSRLEAMAA</sequence>
<dbReference type="SUPFAM" id="SSF56112">
    <property type="entry name" value="Protein kinase-like (PK-like)"/>
    <property type="match status" value="1"/>
</dbReference>
<dbReference type="RefSeq" id="WP_203169111.1">
    <property type="nucleotide sequence ID" value="NZ_JAEVLS010000004.1"/>
</dbReference>
<dbReference type="Pfam" id="PF00069">
    <property type="entry name" value="Pkinase"/>
    <property type="match status" value="1"/>
</dbReference>
<protein>
    <submittedName>
        <fullName evidence="6">Protein kinase</fullName>
    </submittedName>
</protein>
<keyword evidence="4" id="KW-0067">ATP-binding</keyword>
<keyword evidence="1" id="KW-0808">Transferase</keyword>
<evidence type="ECO:0000256" key="1">
    <source>
        <dbReference type="ARBA" id="ARBA00022679"/>
    </source>
</evidence>
<dbReference type="PANTHER" id="PTHR43289">
    <property type="entry name" value="MITOGEN-ACTIVATED PROTEIN KINASE KINASE KINASE 20-RELATED"/>
    <property type="match status" value="1"/>
</dbReference>
<organism evidence="6 7">
    <name type="scientific">Steroidobacter gossypii</name>
    <dbReference type="NCBI Taxonomy" id="2805490"/>
    <lineage>
        <taxon>Bacteria</taxon>
        <taxon>Pseudomonadati</taxon>
        <taxon>Pseudomonadota</taxon>
        <taxon>Gammaproteobacteria</taxon>
        <taxon>Steroidobacterales</taxon>
        <taxon>Steroidobacteraceae</taxon>
        <taxon>Steroidobacter</taxon>
    </lineage>
</organism>
<dbReference type="InterPro" id="IPR011009">
    <property type="entry name" value="Kinase-like_dom_sf"/>
</dbReference>
<dbReference type="EMBL" id="JAEVLS010000004">
    <property type="protein sequence ID" value="MBM0107001.1"/>
    <property type="molecule type" value="Genomic_DNA"/>
</dbReference>
<dbReference type="SUPFAM" id="SSF52172">
    <property type="entry name" value="CheY-like"/>
    <property type="match status" value="1"/>
</dbReference>
<evidence type="ECO:0000256" key="3">
    <source>
        <dbReference type="ARBA" id="ARBA00022777"/>
    </source>
</evidence>
<accession>A0ABS1X1B0</accession>
<keyword evidence="3 6" id="KW-0418">Kinase</keyword>
<name>A0ABS1X1B0_9GAMM</name>
<evidence type="ECO:0000259" key="5">
    <source>
        <dbReference type="PROSITE" id="PS50011"/>
    </source>
</evidence>
<dbReference type="InterPro" id="IPR011006">
    <property type="entry name" value="CheY-like_superfamily"/>
</dbReference>
<proteinExistence type="predicted"/>
<dbReference type="Gene3D" id="1.10.510.10">
    <property type="entry name" value="Transferase(Phosphotransferase) domain 1"/>
    <property type="match status" value="1"/>
</dbReference>
<gene>
    <name evidence="6" type="ORF">JM946_19870</name>
</gene>
<dbReference type="PROSITE" id="PS50011">
    <property type="entry name" value="PROTEIN_KINASE_DOM"/>
    <property type="match status" value="1"/>
</dbReference>
<dbReference type="PANTHER" id="PTHR43289:SF6">
    <property type="entry name" value="SERINE_THREONINE-PROTEIN KINASE NEKL-3"/>
    <property type="match status" value="1"/>
</dbReference>
<keyword evidence="7" id="KW-1185">Reference proteome</keyword>